<dbReference type="InterPro" id="IPR050109">
    <property type="entry name" value="HTH-type_TetR-like_transc_reg"/>
</dbReference>
<proteinExistence type="predicted"/>
<dbReference type="Pfam" id="PF17754">
    <property type="entry name" value="TetR_C_14"/>
    <property type="match status" value="1"/>
</dbReference>
<dbReference type="Pfam" id="PF00440">
    <property type="entry name" value="TetR_N"/>
    <property type="match status" value="1"/>
</dbReference>
<dbReference type="PRINTS" id="PR00455">
    <property type="entry name" value="HTHTETR"/>
</dbReference>
<keyword evidence="2 4" id="KW-0238">DNA-binding</keyword>
<dbReference type="PANTHER" id="PTHR30055:SF238">
    <property type="entry name" value="MYCOFACTOCIN BIOSYNTHESIS TRANSCRIPTIONAL REGULATOR MFTR-RELATED"/>
    <property type="match status" value="1"/>
</dbReference>
<accession>A0A8J3FW94</accession>
<dbReference type="Proteomes" id="UP000637578">
    <property type="component" value="Unassembled WGS sequence"/>
</dbReference>
<sequence length="213" mass="23435">MSVRAEPASLRERKKQRTHAALVDAAVRLFRARGYDATTVEEIAAAVEVSPRTFFRYFDGKEEVALAPFVEFDRLLVDALADRPAAERPLPALRAAYETSLTHLAGDRGVLDRFLTAHFLTGQTPALLAGRLRRQADTERLLAAEIARRCGTGDDDVRPHLLVQLVFAAARVGFETGCRRGVLDQPEKLAASVVHALDLATAGLTRHWGEPWA</sequence>
<evidence type="ECO:0000256" key="2">
    <source>
        <dbReference type="ARBA" id="ARBA00023125"/>
    </source>
</evidence>
<organism evidence="6 7">
    <name type="scientific">Longimycelium tulufanense</name>
    <dbReference type="NCBI Taxonomy" id="907463"/>
    <lineage>
        <taxon>Bacteria</taxon>
        <taxon>Bacillati</taxon>
        <taxon>Actinomycetota</taxon>
        <taxon>Actinomycetes</taxon>
        <taxon>Pseudonocardiales</taxon>
        <taxon>Pseudonocardiaceae</taxon>
        <taxon>Longimycelium</taxon>
    </lineage>
</organism>
<gene>
    <name evidence="6" type="ORF">GCM10012275_52340</name>
</gene>
<keyword evidence="7" id="KW-1185">Reference proteome</keyword>
<evidence type="ECO:0000313" key="6">
    <source>
        <dbReference type="EMBL" id="GGM75176.1"/>
    </source>
</evidence>
<dbReference type="InterPro" id="IPR009057">
    <property type="entry name" value="Homeodomain-like_sf"/>
</dbReference>
<dbReference type="Gene3D" id="1.10.357.10">
    <property type="entry name" value="Tetracycline Repressor, domain 2"/>
    <property type="match status" value="1"/>
</dbReference>
<dbReference type="GO" id="GO:0000976">
    <property type="term" value="F:transcription cis-regulatory region binding"/>
    <property type="evidence" value="ECO:0007669"/>
    <property type="project" value="TreeGrafter"/>
</dbReference>
<dbReference type="EMBL" id="BMMK01000033">
    <property type="protein sequence ID" value="GGM75176.1"/>
    <property type="molecule type" value="Genomic_DNA"/>
</dbReference>
<dbReference type="SUPFAM" id="SSF46689">
    <property type="entry name" value="Homeodomain-like"/>
    <property type="match status" value="1"/>
</dbReference>
<dbReference type="GO" id="GO:0003700">
    <property type="term" value="F:DNA-binding transcription factor activity"/>
    <property type="evidence" value="ECO:0007669"/>
    <property type="project" value="TreeGrafter"/>
</dbReference>
<dbReference type="AlphaFoldDB" id="A0A8J3FW94"/>
<dbReference type="PANTHER" id="PTHR30055">
    <property type="entry name" value="HTH-TYPE TRANSCRIPTIONAL REGULATOR RUTR"/>
    <property type="match status" value="1"/>
</dbReference>
<keyword evidence="1" id="KW-0805">Transcription regulation</keyword>
<dbReference type="InterPro" id="IPR001647">
    <property type="entry name" value="HTH_TetR"/>
</dbReference>
<dbReference type="PROSITE" id="PS50977">
    <property type="entry name" value="HTH_TETR_2"/>
    <property type="match status" value="1"/>
</dbReference>
<evidence type="ECO:0000259" key="5">
    <source>
        <dbReference type="PROSITE" id="PS50977"/>
    </source>
</evidence>
<keyword evidence="3" id="KW-0804">Transcription</keyword>
<reference evidence="6" key="2">
    <citation type="submission" date="2020-09" db="EMBL/GenBank/DDBJ databases">
        <authorList>
            <person name="Sun Q."/>
            <person name="Zhou Y."/>
        </authorList>
    </citation>
    <scope>NUCLEOTIDE SEQUENCE</scope>
    <source>
        <strain evidence="6">CGMCC 4.5737</strain>
    </source>
</reference>
<evidence type="ECO:0000256" key="4">
    <source>
        <dbReference type="PROSITE-ProRule" id="PRU00335"/>
    </source>
</evidence>
<name>A0A8J3FW94_9PSEU</name>
<dbReference type="PROSITE" id="PS01081">
    <property type="entry name" value="HTH_TETR_1"/>
    <property type="match status" value="1"/>
</dbReference>
<dbReference type="InterPro" id="IPR041347">
    <property type="entry name" value="MftR_C"/>
</dbReference>
<protein>
    <submittedName>
        <fullName evidence="6">TetR family transcriptional regulator</fullName>
    </submittedName>
</protein>
<reference evidence="6" key="1">
    <citation type="journal article" date="2014" name="Int. J. Syst. Evol. Microbiol.">
        <title>Complete genome sequence of Corynebacterium casei LMG S-19264T (=DSM 44701T), isolated from a smear-ripened cheese.</title>
        <authorList>
            <consortium name="US DOE Joint Genome Institute (JGI-PGF)"/>
            <person name="Walter F."/>
            <person name="Albersmeier A."/>
            <person name="Kalinowski J."/>
            <person name="Ruckert C."/>
        </authorList>
    </citation>
    <scope>NUCLEOTIDE SEQUENCE</scope>
    <source>
        <strain evidence="6">CGMCC 4.5737</strain>
    </source>
</reference>
<feature type="DNA-binding region" description="H-T-H motif" evidence="4">
    <location>
        <begin position="39"/>
        <end position="58"/>
    </location>
</feature>
<dbReference type="InterPro" id="IPR023772">
    <property type="entry name" value="DNA-bd_HTH_TetR-type_CS"/>
</dbReference>
<evidence type="ECO:0000313" key="7">
    <source>
        <dbReference type="Proteomes" id="UP000637578"/>
    </source>
</evidence>
<feature type="domain" description="HTH tetR-type" evidence="5">
    <location>
        <begin position="16"/>
        <end position="76"/>
    </location>
</feature>
<evidence type="ECO:0000256" key="1">
    <source>
        <dbReference type="ARBA" id="ARBA00023015"/>
    </source>
</evidence>
<dbReference type="Gene3D" id="1.10.10.60">
    <property type="entry name" value="Homeodomain-like"/>
    <property type="match status" value="1"/>
</dbReference>
<comment type="caution">
    <text evidence="6">The sequence shown here is derived from an EMBL/GenBank/DDBJ whole genome shotgun (WGS) entry which is preliminary data.</text>
</comment>
<dbReference type="RefSeq" id="WP_189061076.1">
    <property type="nucleotide sequence ID" value="NZ_BMMK01000033.1"/>
</dbReference>
<evidence type="ECO:0000256" key="3">
    <source>
        <dbReference type="ARBA" id="ARBA00023163"/>
    </source>
</evidence>